<evidence type="ECO:0000256" key="1">
    <source>
        <dbReference type="ARBA" id="ARBA00023002"/>
    </source>
</evidence>
<accession>A0A1J8PWA5</accession>
<dbReference type="STRING" id="180088.A0A1J8PWA5"/>
<dbReference type="InterPro" id="IPR025337">
    <property type="entry name" value="Questin_oxidase-like"/>
</dbReference>
<dbReference type="PANTHER" id="PTHR35870">
    <property type="entry name" value="PROTEIN, PUTATIVE (AFU_ORTHOLOGUE AFUA_5G03330)-RELATED"/>
    <property type="match status" value="1"/>
</dbReference>
<proteinExistence type="predicted"/>
<dbReference type="EMBL" id="LVVM01004099">
    <property type="protein sequence ID" value="OJA13566.1"/>
    <property type="molecule type" value="Genomic_DNA"/>
</dbReference>
<dbReference type="OrthoDB" id="10004862at2759"/>
<protein>
    <recommendedName>
        <fullName evidence="4">Oxidoreductase AflY</fullName>
    </recommendedName>
</protein>
<dbReference type="Proteomes" id="UP000183567">
    <property type="component" value="Unassembled WGS sequence"/>
</dbReference>
<gene>
    <name evidence="2" type="ORF">AZE42_06118</name>
</gene>
<evidence type="ECO:0000313" key="3">
    <source>
        <dbReference type="Proteomes" id="UP000183567"/>
    </source>
</evidence>
<keyword evidence="1" id="KW-0560">Oxidoreductase</keyword>
<evidence type="ECO:0008006" key="4">
    <source>
        <dbReference type="Google" id="ProtNLM"/>
    </source>
</evidence>
<organism evidence="2 3">
    <name type="scientific">Rhizopogon vesiculosus</name>
    <dbReference type="NCBI Taxonomy" id="180088"/>
    <lineage>
        <taxon>Eukaryota</taxon>
        <taxon>Fungi</taxon>
        <taxon>Dikarya</taxon>
        <taxon>Basidiomycota</taxon>
        <taxon>Agaricomycotina</taxon>
        <taxon>Agaricomycetes</taxon>
        <taxon>Agaricomycetidae</taxon>
        <taxon>Boletales</taxon>
        <taxon>Suillineae</taxon>
        <taxon>Rhizopogonaceae</taxon>
        <taxon>Rhizopogon</taxon>
    </lineage>
</organism>
<dbReference type="PANTHER" id="PTHR35870:SF1">
    <property type="entry name" value="PROTEIN, PUTATIVE (AFU_ORTHOLOGUE AFUA_5G03330)-RELATED"/>
    <property type="match status" value="1"/>
</dbReference>
<reference evidence="2 3" key="1">
    <citation type="submission" date="2016-03" db="EMBL/GenBank/DDBJ databases">
        <title>Comparative genomics of the ectomycorrhizal sister species Rhizopogon vinicolor and Rhizopogon vesiculosus (Basidiomycota: Boletales) reveals a divergence of the mating type B locus.</title>
        <authorList>
            <person name="Mujic A.B."/>
            <person name="Kuo A."/>
            <person name="Tritt A."/>
            <person name="Lipzen A."/>
            <person name="Chen C."/>
            <person name="Johnson J."/>
            <person name="Sharma A."/>
            <person name="Barry K."/>
            <person name="Grigoriev I.V."/>
            <person name="Spatafora J.W."/>
        </authorList>
    </citation>
    <scope>NUCLEOTIDE SEQUENCE [LARGE SCALE GENOMIC DNA]</scope>
    <source>
        <strain evidence="2 3">AM-OR11-056</strain>
    </source>
</reference>
<keyword evidence="3" id="KW-1185">Reference proteome</keyword>
<dbReference type="Pfam" id="PF14027">
    <property type="entry name" value="Questin_oxidase"/>
    <property type="match status" value="1"/>
</dbReference>
<evidence type="ECO:0000313" key="2">
    <source>
        <dbReference type="EMBL" id="OJA13566.1"/>
    </source>
</evidence>
<dbReference type="GO" id="GO:0016491">
    <property type="term" value="F:oxidoreductase activity"/>
    <property type="evidence" value="ECO:0007669"/>
    <property type="project" value="UniProtKB-KW"/>
</dbReference>
<sequence>MNGKVYDEKVEGLFPAPSPPPSALSPQRFPGCNLESLKAVRHALIDNHTKYHIFWNDIKFHNHVTHRALAIYASGGSGSIIEAFYKQDIKIQRPAFVSPQPITADNFVEHLSDENYYEAYITLFVKSIEEKGAAATLEEFIFSEKYNFEFGRDAAAQPEMLCRFVDAVMHPLIQCGHGVEFGLKGMLAEGLALAAVHGVHAPGFLPPSLFAAQPGGDINGLSNGFSSLVLNKQSPSTHLKSTSGQETHAFSILARVLKDPRLASKGPRQPFGQYPDTLVAHGDKIREHVQDWTIDLSKPGEIERKMEECIWTSSVIYAIGGWRNKAFTGDFFLMHMVTSSVFLPSLIAYLSPRAQVLLLRAYFASTIVWLVARGRPSLNLRSFVESTPTVPNPPSSQAVPHVDRIPAQDAQIPNPFLPLIQSSIVHPSDHHLKIQRAFAHFSTIYGSRPKGYFAGTELDGAEELDGSLFLRAAVLTADYMGWVREGEEAGAWGLEGFYV</sequence>
<dbReference type="AlphaFoldDB" id="A0A1J8PWA5"/>
<comment type="caution">
    <text evidence="2">The sequence shown here is derived from an EMBL/GenBank/DDBJ whole genome shotgun (WGS) entry which is preliminary data.</text>
</comment>
<name>A0A1J8PWA5_9AGAM</name>